<dbReference type="SMART" id="SM00177">
    <property type="entry name" value="ARF"/>
    <property type="match status" value="1"/>
</dbReference>
<evidence type="ECO:0000256" key="10">
    <source>
        <dbReference type="ARBA" id="ARBA00023170"/>
    </source>
</evidence>
<feature type="domain" description="C2" evidence="13">
    <location>
        <begin position="443"/>
        <end position="581"/>
    </location>
</feature>
<evidence type="ECO:0000256" key="7">
    <source>
        <dbReference type="ARBA" id="ARBA00022989"/>
    </source>
</evidence>
<dbReference type="GO" id="GO:0005789">
    <property type="term" value="C:endoplasmic reticulum membrane"/>
    <property type="evidence" value="ECO:0007669"/>
    <property type="project" value="UniProtKB-SubCell"/>
</dbReference>
<evidence type="ECO:0000313" key="15">
    <source>
        <dbReference type="Proteomes" id="UP001055439"/>
    </source>
</evidence>
<dbReference type="PANTHER" id="PTHR46220:SF20">
    <property type="entry name" value="OS02G0722500 PROTEIN"/>
    <property type="match status" value="1"/>
</dbReference>
<evidence type="ECO:0000256" key="12">
    <source>
        <dbReference type="SAM" id="Phobius"/>
    </source>
</evidence>
<keyword evidence="9 12" id="KW-0472">Membrane</keyword>
<evidence type="ECO:0000256" key="3">
    <source>
        <dbReference type="ARBA" id="ARBA00020256"/>
    </source>
</evidence>
<feature type="region of interest" description="Disordered" evidence="11">
    <location>
        <begin position="53"/>
        <end position="87"/>
    </location>
</feature>
<comment type="similarity">
    <text evidence="2">Belongs to the SRP receptor beta subunit family.</text>
</comment>
<dbReference type="InterPro" id="IPR038508">
    <property type="entry name" value="ArfGAP_dom_sf"/>
</dbReference>
<evidence type="ECO:0000256" key="8">
    <source>
        <dbReference type="ARBA" id="ARBA00023134"/>
    </source>
</evidence>
<dbReference type="InterPro" id="IPR027417">
    <property type="entry name" value="P-loop_NTPase"/>
</dbReference>
<keyword evidence="5" id="KW-0547">Nucleotide-binding</keyword>
<name>A0A9E7KUV8_9LILI</name>
<dbReference type="GO" id="GO:0005096">
    <property type="term" value="F:GTPase activator activity"/>
    <property type="evidence" value="ECO:0007669"/>
    <property type="project" value="InterPro"/>
</dbReference>
<dbReference type="Pfam" id="PF07189">
    <property type="entry name" value="SF3b10"/>
    <property type="match status" value="1"/>
</dbReference>
<dbReference type="OrthoDB" id="41266at2759"/>
<feature type="compositionally biased region" description="Polar residues" evidence="11">
    <location>
        <begin position="62"/>
        <end position="72"/>
    </location>
</feature>
<dbReference type="PROSITE" id="PS51417">
    <property type="entry name" value="ARF"/>
    <property type="match status" value="1"/>
</dbReference>
<gene>
    <name evidence="14" type="ORF">MUK42_14017</name>
</gene>
<dbReference type="InterPro" id="IPR035892">
    <property type="entry name" value="C2_domain_sf"/>
</dbReference>
<dbReference type="InterPro" id="IPR019009">
    <property type="entry name" value="SRP_receptor_beta_su"/>
</dbReference>
<feature type="non-terminal residue" evidence="14">
    <location>
        <position position="767"/>
    </location>
</feature>
<dbReference type="SUPFAM" id="SSF57863">
    <property type="entry name" value="ArfGap/RecO-like zinc finger"/>
    <property type="match status" value="1"/>
</dbReference>
<keyword evidence="4 12" id="KW-0812">Transmembrane</keyword>
<dbReference type="GO" id="GO:0005525">
    <property type="term" value="F:GTP binding"/>
    <property type="evidence" value="ECO:0007669"/>
    <property type="project" value="UniProtKB-KW"/>
</dbReference>
<dbReference type="InterPro" id="IPR044518">
    <property type="entry name" value="ARF_GAP_AGD11/12/13"/>
</dbReference>
<evidence type="ECO:0000256" key="11">
    <source>
        <dbReference type="SAM" id="MobiDB-lite"/>
    </source>
</evidence>
<dbReference type="SMART" id="SM00105">
    <property type="entry name" value="ArfGap"/>
    <property type="match status" value="1"/>
</dbReference>
<dbReference type="Gene3D" id="2.60.40.150">
    <property type="entry name" value="C2 domain"/>
    <property type="match status" value="1"/>
</dbReference>
<dbReference type="SUPFAM" id="SSF49562">
    <property type="entry name" value="C2 domain (Calcium/lipid-binding domain, CaLB)"/>
    <property type="match status" value="1"/>
</dbReference>
<organism evidence="14 15">
    <name type="scientific">Musa troglodytarum</name>
    <name type="common">fe'i banana</name>
    <dbReference type="NCBI Taxonomy" id="320322"/>
    <lineage>
        <taxon>Eukaryota</taxon>
        <taxon>Viridiplantae</taxon>
        <taxon>Streptophyta</taxon>
        <taxon>Embryophyta</taxon>
        <taxon>Tracheophyta</taxon>
        <taxon>Spermatophyta</taxon>
        <taxon>Magnoliopsida</taxon>
        <taxon>Liliopsida</taxon>
        <taxon>Zingiberales</taxon>
        <taxon>Musaceae</taxon>
        <taxon>Musa</taxon>
    </lineage>
</organism>
<dbReference type="Pfam" id="PF00168">
    <property type="entry name" value="C2"/>
    <property type="match status" value="1"/>
</dbReference>
<evidence type="ECO:0000313" key="14">
    <source>
        <dbReference type="EMBL" id="URE30306.1"/>
    </source>
</evidence>
<dbReference type="Proteomes" id="UP001055439">
    <property type="component" value="Chromosome 8"/>
</dbReference>
<dbReference type="PANTHER" id="PTHR46220">
    <property type="entry name" value="ADP-RIBOSYLATION FACTOR GTPASE-ACTIVATING PROTEIN AGD12"/>
    <property type="match status" value="1"/>
</dbReference>
<dbReference type="AlphaFoldDB" id="A0A9E7KUV8"/>
<evidence type="ECO:0000256" key="1">
    <source>
        <dbReference type="ARBA" id="ARBA00004389"/>
    </source>
</evidence>
<accession>A0A9E7KUV8</accession>
<dbReference type="InterPro" id="IPR009846">
    <property type="entry name" value="SF3b5/RDS3-10"/>
</dbReference>
<keyword evidence="7 12" id="KW-1133">Transmembrane helix</keyword>
<dbReference type="Pfam" id="PF01412">
    <property type="entry name" value="ArfGap"/>
    <property type="match status" value="1"/>
</dbReference>
<reference evidence="14" key="1">
    <citation type="submission" date="2022-05" db="EMBL/GenBank/DDBJ databases">
        <title>The Musa troglodytarum L. genome provides insights into the mechanism of non-climacteric behaviour and enrichment of carotenoids.</title>
        <authorList>
            <person name="Wang J."/>
        </authorList>
    </citation>
    <scope>NUCLEOTIDE SEQUENCE</scope>
    <source>
        <tissue evidence="14">Leaf</tissue>
    </source>
</reference>
<protein>
    <recommendedName>
        <fullName evidence="3">Signal recognition particle receptor subunit beta</fullName>
    </recommendedName>
</protein>
<feature type="transmembrane region" description="Helical" evidence="12">
    <location>
        <begin position="189"/>
        <end position="209"/>
    </location>
</feature>
<evidence type="ECO:0000256" key="6">
    <source>
        <dbReference type="ARBA" id="ARBA00022824"/>
    </source>
</evidence>
<dbReference type="Pfam" id="PF09439">
    <property type="entry name" value="SRPRB"/>
    <property type="match status" value="1"/>
</dbReference>
<dbReference type="InterPro" id="IPR037278">
    <property type="entry name" value="ARFGAP/RecO"/>
</dbReference>
<dbReference type="Gene3D" id="1.10.220.150">
    <property type="entry name" value="Arf GTPase activating protein"/>
    <property type="match status" value="1"/>
</dbReference>
<dbReference type="CDD" id="cd04105">
    <property type="entry name" value="SR_beta"/>
    <property type="match status" value="1"/>
</dbReference>
<comment type="subcellular location">
    <subcellularLocation>
        <location evidence="1">Endoplasmic reticulum membrane</location>
        <topology evidence="1">Single-pass membrane protein</topology>
    </subcellularLocation>
</comment>
<keyword evidence="15" id="KW-1185">Reference proteome</keyword>
<keyword evidence="10" id="KW-0675">Receptor</keyword>
<dbReference type="InterPro" id="IPR000008">
    <property type="entry name" value="C2_dom"/>
</dbReference>
<evidence type="ECO:0000256" key="2">
    <source>
        <dbReference type="ARBA" id="ARBA00005619"/>
    </source>
</evidence>
<dbReference type="EMBL" id="CP097510">
    <property type="protein sequence ID" value="URE30306.1"/>
    <property type="molecule type" value="Genomic_DNA"/>
</dbReference>
<dbReference type="InterPro" id="IPR001164">
    <property type="entry name" value="ArfGAP_dom"/>
</dbReference>
<sequence length="767" mass="86090">MPIFVDREQRVLATEDGELEAYQGGSVKGDRIAEAKRRGRMVRLGAKPGRGMFGEGFEPRVGSSSRSVSTFATDPIRSSRRTEPRLNRHDVSASSLCPKTRDLWSLPVAGHPCRASFGALPSPHPLCSETCCSSIVCTIALVHRWPSSLNRMGDVASLAMEASAVSALNMEQWIHKIEEWIHQQPIEQLYVAFAVLVFTFVFFGLFRIFRRSKSNTIVLAGLNGSGKTVLFYQLRDGSPHLGTVTSMEPNDGTFVLHSELEKKGKLNPVHLIDVPGHSRLRPKLDEFLPHAAGVIFVVDSLDFLPNCRAAAEYLYDVLTKAIIVKRRIPILILCNKADKVTAHSKEFIRKQLEKEIDKLRTSRSAISTADITSDYTLGVPGEAFSFSHCRNKVTVADTSGLTGEISQVEQFIRELVLSLTLDEWSETDMDSMIQVGGNSYANSIYEAFLPKDYPKPKPDSSNEERTKFIRSKYVSQDFLTPSLRIVSSKLSFQTLESGKELGCSVTSNSSKKNKAQTTVKKSNLNPVWNEELKFSIPQRYGALKLQVYDHDVLSADDIMGEAEIDLQPMITATMAFGDSELLANMQIGKWLKTSDNALVKDSIVNIVDGKIKQEVPTQSCHLIMGVDIASRFAILICPFLLPTIRAGFDEVRRLQKHRERTLTSNLLASQADLRYRHPPRREQKMDLKASDRFNINSQLEHLQAKYVGTGHADLSRFEWAVNIQRDSYASYIGHYPVLAYFAISENESIGRERYNFMQIDRIVKIRM</sequence>
<dbReference type="SMART" id="SM00239">
    <property type="entry name" value="C2"/>
    <property type="match status" value="1"/>
</dbReference>
<evidence type="ECO:0000256" key="9">
    <source>
        <dbReference type="ARBA" id="ARBA00023136"/>
    </source>
</evidence>
<keyword evidence="6" id="KW-0256">Endoplasmic reticulum</keyword>
<dbReference type="GO" id="GO:0005543">
    <property type="term" value="F:phospholipid binding"/>
    <property type="evidence" value="ECO:0007669"/>
    <property type="project" value="InterPro"/>
</dbReference>
<evidence type="ECO:0000256" key="4">
    <source>
        <dbReference type="ARBA" id="ARBA00022692"/>
    </source>
</evidence>
<dbReference type="Gene3D" id="3.40.50.300">
    <property type="entry name" value="P-loop containing nucleotide triphosphate hydrolases"/>
    <property type="match status" value="1"/>
</dbReference>
<keyword evidence="8" id="KW-0342">GTP-binding</keyword>
<proteinExistence type="inferred from homology"/>
<dbReference type="PROSITE" id="PS50004">
    <property type="entry name" value="C2"/>
    <property type="match status" value="1"/>
</dbReference>
<evidence type="ECO:0000259" key="13">
    <source>
        <dbReference type="PROSITE" id="PS50004"/>
    </source>
</evidence>
<evidence type="ECO:0000256" key="5">
    <source>
        <dbReference type="ARBA" id="ARBA00022741"/>
    </source>
</evidence>
<dbReference type="SUPFAM" id="SSF52540">
    <property type="entry name" value="P-loop containing nucleoside triphosphate hydrolases"/>
    <property type="match status" value="1"/>
</dbReference>